<dbReference type="Pfam" id="PF01510">
    <property type="entry name" value="Amidase_2"/>
    <property type="match status" value="1"/>
</dbReference>
<evidence type="ECO:0000259" key="3">
    <source>
        <dbReference type="SMART" id="SM00701"/>
    </source>
</evidence>
<dbReference type="GO" id="GO:0008745">
    <property type="term" value="F:N-acetylmuramoyl-L-alanine amidase activity"/>
    <property type="evidence" value="ECO:0007669"/>
    <property type="project" value="InterPro"/>
</dbReference>
<dbReference type="CDD" id="cd06583">
    <property type="entry name" value="PGRP"/>
    <property type="match status" value="1"/>
</dbReference>
<dbReference type="GO" id="GO:0009253">
    <property type="term" value="P:peptidoglycan catabolic process"/>
    <property type="evidence" value="ECO:0007669"/>
    <property type="project" value="InterPro"/>
</dbReference>
<dbReference type="SMART" id="SM00701">
    <property type="entry name" value="PGRP"/>
    <property type="match status" value="1"/>
</dbReference>
<evidence type="ECO:0000259" key="2">
    <source>
        <dbReference type="SMART" id="SM00644"/>
    </source>
</evidence>
<dbReference type="OrthoDB" id="9812621at2"/>
<proteinExistence type="inferred from homology"/>
<dbReference type="SMART" id="SM00644">
    <property type="entry name" value="Ami_2"/>
    <property type="match status" value="1"/>
</dbReference>
<reference evidence="4 5" key="1">
    <citation type="submission" date="2019-08" db="EMBL/GenBank/DDBJ databases">
        <title>Selenomonas sp. mPRGC5 and Selenomonas sp. mPRGC8 isolated from ruminal fluid of dairy goat (Capra hircus).</title>
        <authorList>
            <person name="Poothong S."/>
            <person name="Nuengjamnong C."/>
            <person name="Tanasupawat S."/>
        </authorList>
    </citation>
    <scope>NUCLEOTIDE SEQUENCE [LARGE SCALE GENOMIC DNA]</scope>
    <source>
        <strain evidence="5">mPRGC5</strain>
    </source>
</reference>
<evidence type="ECO:0000313" key="5">
    <source>
        <dbReference type="Proteomes" id="UP000323646"/>
    </source>
</evidence>
<dbReference type="PANTHER" id="PTHR11022:SF41">
    <property type="entry name" value="PEPTIDOGLYCAN-RECOGNITION PROTEIN LC-RELATED"/>
    <property type="match status" value="1"/>
</dbReference>
<dbReference type="InterPro" id="IPR002502">
    <property type="entry name" value="Amidase_domain"/>
</dbReference>
<dbReference type="GO" id="GO:0008270">
    <property type="term" value="F:zinc ion binding"/>
    <property type="evidence" value="ECO:0007669"/>
    <property type="project" value="InterPro"/>
</dbReference>
<name>A0A5D6WAG9_9FIRM</name>
<organism evidence="4 5">
    <name type="scientific">Selenomonas ruminis</name>
    <dbReference type="NCBI Taxonomy" id="2593411"/>
    <lineage>
        <taxon>Bacteria</taxon>
        <taxon>Bacillati</taxon>
        <taxon>Bacillota</taxon>
        <taxon>Negativicutes</taxon>
        <taxon>Selenomonadales</taxon>
        <taxon>Selenomonadaceae</taxon>
        <taxon>Selenomonas</taxon>
    </lineage>
</organism>
<evidence type="ECO:0000256" key="1">
    <source>
        <dbReference type="ARBA" id="ARBA00007553"/>
    </source>
</evidence>
<dbReference type="PANTHER" id="PTHR11022">
    <property type="entry name" value="PEPTIDOGLYCAN RECOGNITION PROTEIN"/>
    <property type="match status" value="1"/>
</dbReference>
<dbReference type="Proteomes" id="UP000323646">
    <property type="component" value="Unassembled WGS sequence"/>
</dbReference>
<dbReference type="AlphaFoldDB" id="A0A5D6WAG9"/>
<dbReference type="InterPro" id="IPR015510">
    <property type="entry name" value="PGRP"/>
</dbReference>
<feature type="domain" description="N-acetylmuramoyl-L-alanine amidase" evidence="2">
    <location>
        <begin position="11"/>
        <end position="141"/>
    </location>
</feature>
<dbReference type="Gene3D" id="3.40.80.10">
    <property type="entry name" value="Peptidoglycan recognition protein-like"/>
    <property type="match status" value="1"/>
</dbReference>
<dbReference type="InterPro" id="IPR006619">
    <property type="entry name" value="PGRP_domain_met/bac"/>
</dbReference>
<comment type="similarity">
    <text evidence="1">Belongs to the N-acetylmuramoyl-L-alanine amidase 2 family.</text>
</comment>
<protein>
    <submittedName>
        <fullName evidence="4">N-acetylmuramoyl-L-alanine amidase</fullName>
    </submittedName>
</protein>
<gene>
    <name evidence="4" type="ORF">FZ040_02505</name>
</gene>
<feature type="domain" description="Peptidoglycan recognition protein family" evidence="3">
    <location>
        <begin position="4"/>
        <end position="135"/>
    </location>
</feature>
<keyword evidence="5" id="KW-1185">Reference proteome</keyword>
<evidence type="ECO:0000313" key="4">
    <source>
        <dbReference type="EMBL" id="TYZ24927.1"/>
    </source>
</evidence>
<accession>A0A5D6WAG9</accession>
<comment type="caution">
    <text evidence="4">The sequence shown here is derived from an EMBL/GenBank/DDBJ whole genome shotgun (WGS) entry which is preliminary data.</text>
</comment>
<dbReference type="SUPFAM" id="SSF55846">
    <property type="entry name" value="N-acetylmuramoyl-L-alanine amidase-like"/>
    <property type="match status" value="1"/>
</dbReference>
<sequence length="161" mass="17949">MERANIVETNLNFKTLSGRSYTDMIVIHHTGGNDIDASAEQIHGWHLNNGWAGIGYHFVIRKDGTIERGRPEWAIGSHAYGENNHTLGVHLSGDFMEAEPTDAQIEMCAMLLANLCTDYDIPIDRDHIVGHCDLMSTDCPGDNLYNMLETIIGKANFYANQ</sequence>
<dbReference type="InterPro" id="IPR036505">
    <property type="entry name" value="Amidase/PGRP_sf"/>
</dbReference>
<dbReference type="EMBL" id="VTOY01000001">
    <property type="protein sequence ID" value="TYZ24927.1"/>
    <property type="molecule type" value="Genomic_DNA"/>
</dbReference>